<reference evidence="2 3" key="1">
    <citation type="submission" date="2018-09" db="EMBL/GenBank/DDBJ databases">
        <title>Paenibacillus aracenensis nov. sp. isolated from a cave in southern Spain.</title>
        <authorList>
            <person name="Jurado V."/>
            <person name="Gutierrez-Patricio S."/>
            <person name="Gonzalez-Pimentel J.L."/>
            <person name="Miller A.Z."/>
            <person name="Laiz L."/>
            <person name="Saiz-Jimenez C."/>
        </authorList>
    </citation>
    <scope>NUCLEOTIDE SEQUENCE [LARGE SCALE GENOMIC DNA]</scope>
    <source>
        <strain evidence="2 3">DSM 22867</strain>
    </source>
</reference>
<evidence type="ECO:0000313" key="2">
    <source>
        <dbReference type="EMBL" id="RIX49369.1"/>
    </source>
</evidence>
<dbReference type="EMBL" id="QXQA01000018">
    <property type="protein sequence ID" value="RIX49369.1"/>
    <property type="molecule type" value="Genomic_DNA"/>
</dbReference>
<feature type="transmembrane region" description="Helical" evidence="1">
    <location>
        <begin position="317"/>
        <end position="336"/>
    </location>
</feature>
<dbReference type="AlphaFoldDB" id="A0A3A1UMM5"/>
<evidence type="ECO:0000256" key="1">
    <source>
        <dbReference type="SAM" id="Phobius"/>
    </source>
</evidence>
<keyword evidence="1" id="KW-1133">Transmembrane helix</keyword>
<feature type="transmembrane region" description="Helical" evidence="1">
    <location>
        <begin position="269"/>
        <end position="289"/>
    </location>
</feature>
<feature type="transmembrane region" description="Helical" evidence="1">
    <location>
        <begin position="348"/>
        <end position="372"/>
    </location>
</feature>
<keyword evidence="1" id="KW-0472">Membrane</keyword>
<protein>
    <recommendedName>
        <fullName evidence="4">C4-dicarboxylate ABC transporter</fullName>
    </recommendedName>
</protein>
<feature type="transmembrane region" description="Helical" evidence="1">
    <location>
        <begin position="174"/>
        <end position="196"/>
    </location>
</feature>
<keyword evidence="3" id="KW-1185">Reference proteome</keyword>
<comment type="caution">
    <text evidence="2">The sequence shown here is derived from an EMBL/GenBank/DDBJ whole genome shotgun (WGS) entry which is preliminary data.</text>
</comment>
<evidence type="ECO:0000313" key="3">
    <source>
        <dbReference type="Proteomes" id="UP000266482"/>
    </source>
</evidence>
<feature type="transmembrane region" description="Helical" evidence="1">
    <location>
        <begin position="384"/>
        <end position="403"/>
    </location>
</feature>
<feature type="transmembrane region" description="Helical" evidence="1">
    <location>
        <begin position="126"/>
        <end position="154"/>
    </location>
</feature>
<keyword evidence="1" id="KW-0812">Transmembrane</keyword>
<dbReference type="Proteomes" id="UP000266482">
    <property type="component" value="Unassembled WGS sequence"/>
</dbReference>
<sequence length="453" mass="48904">MTSAARAAVERTLLFSIAAVYLAFQLTQLEMLIFLQGGLVLLAIAMLLPKLKGTTFWLTLSFMAIGVVLLSVQKAAPRVWFESAGINVTIVTLFLFAPLFGIPVRIPAYVEALKRFFEQRLRSKTALFAGTQLLTQVMGVFINVGSISVVYHMVFVKPQHGMTRLLANAMNRGFAGAILWSPYFAAMTLVTTSLGLSWSSVLFYMAGLAVLSIAVSWTVDLRELNRAEMEKQPETVKMEEHRASLPMGLGLYLVAAIAVIISMEQVIPLPMVILICIAAVLFPLIWCLAKGETAVYRSGIKNHVTVTLPALQKEMTLFMAAGFFSGSIGVTNLGSYVPSLLGDIPLPISVTFTVLTILLIAGTSLIGLHPIVPVTLLAGGIDPLSVQITPVYFAVLLLGSWALSNPISPASAVNNLLAGLLKKPVFEMASPNYKFAGCMAVALFIYLMTIVGK</sequence>
<organism evidence="2 3">
    <name type="scientific">Paenibacillus nanensis</name>
    <dbReference type="NCBI Taxonomy" id="393251"/>
    <lineage>
        <taxon>Bacteria</taxon>
        <taxon>Bacillati</taxon>
        <taxon>Bacillota</taxon>
        <taxon>Bacilli</taxon>
        <taxon>Bacillales</taxon>
        <taxon>Paenibacillaceae</taxon>
        <taxon>Paenibacillus</taxon>
    </lineage>
</organism>
<dbReference type="RefSeq" id="WP_119602411.1">
    <property type="nucleotide sequence ID" value="NZ_QXQA01000018.1"/>
</dbReference>
<dbReference type="OrthoDB" id="3171527at2"/>
<name>A0A3A1UMM5_9BACL</name>
<feature type="transmembrane region" description="Helical" evidence="1">
    <location>
        <begin position="6"/>
        <end position="24"/>
    </location>
</feature>
<proteinExistence type="predicted"/>
<evidence type="ECO:0008006" key="4">
    <source>
        <dbReference type="Google" id="ProtNLM"/>
    </source>
</evidence>
<feature type="transmembrane region" description="Helical" evidence="1">
    <location>
        <begin position="84"/>
        <end position="106"/>
    </location>
</feature>
<feature type="transmembrane region" description="Helical" evidence="1">
    <location>
        <begin position="243"/>
        <end position="263"/>
    </location>
</feature>
<accession>A0A3A1UMM5</accession>
<feature type="transmembrane region" description="Helical" evidence="1">
    <location>
        <begin position="54"/>
        <end position="72"/>
    </location>
</feature>
<feature type="transmembrane region" description="Helical" evidence="1">
    <location>
        <begin position="433"/>
        <end position="452"/>
    </location>
</feature>
<gene>
    <name evidence="2" type="ORF">D3P08_22725</name>
</gene>
<feature type="transmembrane region" description="Helical" evidence="1">
    <location>
        <begin position="202"/>
        <end position="222"/>
    </location>
</feature>